<evidence type="ECO:0000313" key="1">
    <source>
        <dbReference type="EMBL" id="EKE26437.1"/>
    </source>
</evidence>
<dbReference type="EMBL" id="AMFJ01000809">
    <property type="protein sequence ID" value="EKE26437.1"/>
    <property type="molecule type" value="Genomic_DNA"/>
</dbReference>
<comment type="caution">
    <text evidence="1">The sequence shown here is derived from an EMBL/GenBank/DDBJ whole genome shotgun (WGS) entry which is preliminary data.</text>
</comment>
<dbReference type="AlphaFoldDB" id="K2FX37"/>
<organism evidence="1">
    <name type="scientific">uncultured bacterium</name>
    <name type="common">gcode 4</name>
    <dbReference type="NCBI Taxonomy" id="1234023"/>
    <lineage>
        <taxon>Bacteria</taxon>
        <taxon>environmental samples</taxon>
    </lineage>
</organism>
<dbReference type="InterPro" id="IPR036249">
    <property type="entry name" value="Thioredoxin-like_sf"/>
</dbReference>
<evidence type="ECO:0008006" key="2">
    <source>
        <dbReference type="Google" id="ProtNLM"/>
    </source>
</evidence>
<reference evidence="1" key="1">
    <citation type="journal article" date="2012" name="Science">
        <title>Fermentation, hydrogen, and sulfur metabolism in multiple uncultivated bacterial phyla.</title>
        <authorList>
            <person name="Wrighton K.C."/>
            <person name="Thomas B.C."/>
            <person name="Sharon I."/>
            <person name="Miller C.S."/>
            <person name="Castelle C.J."/>
            <person name="VerBerkmoes N.C."/>
            <person name="Wilkins M.J."/>
            <person name="Hettich R.L."/>
            <person name="Lipton M.S."/>
            <person name="Williams K.H."/>
            <person name="Long P.E."/>
            <person name="Banfield J.F."/>
        </authorList>
    </citation>
    <scope>NUCLEOTIDE SEQUENCE [LARGE SCALE GENOMIC DNA]</scope>
</reference>
<protein>
    <recommendedName>
        <fullName evidence="2">Thioredoxin domain-containing protein</fullName>
    </recommendedName>
</protein>
<accession>K2FX37</accession>
<dbReference type="SUPFAM" id="SSF52833">
    <property type="entry name" value="Thioredoxin-like"/>
    <property type="match status" value="1"/>
</dbReference>
<sequence>MDWNKIKEKAFELKNKAVEIKDISLEKWKQYSSKALEYTSDTINKTPIALKIMADFEKIKNDKILIVFFLKKEDEESKKILLMMPVIMTKWWINWATIRTSFMDESKEVVDTLQITACPTILYYKAWELIKKIEQIDEIKTFIKEFNV</sequence>
<proteinExistence type="predicted"/>
<name>K2FX37_9BACT</name>
<gene>
    <name evidence="1" type="ORF">ACD_4C00293G0003</name>
</gene>